<evidence type="ECO:0000256" key="1">
    <source>
        <dbReference type="ARBA" id="ARBA00022801"/>
    </source>
</evidence>
<gene>
    <name evidence="4" type="ORF">SAMN02910406_00631</name>
</gene>
<dbReference type="RefSeq" id="WP_074960017.1">
    <property type="nucleotide sequence ID" value="NZ_FOKQ01000004.1"/>
</dbReference>
<dbReference type="GO" id="GO:0030288">
    <property type="term" value="C:outer membrane-bounded periplasmic space"/>
    <property type="evidence" value="ECO:0007669"/>
    <property type="project" value="TreeGrafter"/>
</dbReference>
<dbReference type="GO" id="GO:0009253">
    <property type="term" value="P:peptidoglycan catabolic process"/>
    <property type="evidence" value="ECO:0007669"/>
    <property type="project" value="InterPro"/>
</dbReference>
<dbReference type="PANTHER" id="PTHR30404:SF0">
    <property type="entry name" value="N-ACETYLMURAMOYL-L-ALANINE AMIDASE AMIC"/>
    <property type="match status" value="1"/>
</dbReference>
<evidence type="ECO:0000256" key="2">
    <source>
        <dbReference type="SAM" id="SignalP"/>
    </source>
</evidence>
<dbReference type="GO" id="GO:0008745">
    <property type="term" value="F:N-acetylmuramoyl-L-alanine amidase activity"/>
    <property type="evidence" value="ECO:0007669"/>
    <property type="project" value="InterPro"/>
</dbReference>
<accession>A0A1I1EBX9</accession>
<dbReference type="Pfam" id="PF01520">
    <property type="entry name" value="Amidase_3"/>
    <property type="match status" value="1"/>
</dbReference>
<dbReference type="OrthoDB" id="9806267at2"/>
<feature type="signal peptide" evidence="2">
    <location>
        <begin position="1"/>
        <end position="25"/>
    </location>
</feature>
<protein>
    <submittedName>
        <fullName evidence="4">N-acetylmuramoyl-L-alanine amidase</fullName>
    </submittedName>
</protein>
<dbReference type="AlphaFoldDB" id="A0A1I1EBX9"/>
<organism evidence="4 5">
    <name type="scientific">Ruminococcus albus</name>
    <dbReference type="NCBI Taxonomy" id="1264"/>
    <lineage>
        <taxon>Bacteria</taxon>
        <taxon>Bacillati</taxon>
        <taxon>Bacillota</taxon>
        <taxon>Clostridia</taxon>
        <taxon>Eubacteriales</taxon>
        <taxon>Oscillospiraceae</taxon>
        <taxon>Ruminococcus</taxon>
    </lineage>
</organism>
<sequence length="251" mass="27159">MERMKMKKIAVCCGAFAVLCGSIWAGDVVSGRAMDRVTKVSAAEGIVRPQVVLDAGHGGADGGCVSVNGVAEKGLNLDIALTERDMLEVLGFEVTMTREDDRSVYDEGIEGLGKQKRSDMKNRLAVFDKCGGVAVSIHQNQFTDSRYSGAQVFYSRRNGRGERLAGAVQRQFVALLQPDNDRETKAVDDELYLLDRTETPAVMVECGFLSNPEEAAKLEDAGYRRQVAFAIMSGIMSYRGSEVGENGEVGG</sequence>
<keyword evidence="1" id="KW-0378">Hydrolase</keyword>
<name>A0A1I1EBX9_RUMAL</name>
<dbReference type="SUPFAM" id="SSF53187">
    <property type="entry name" value="Zn-dependent exopeptidases"/>
    <property type="match status" value="1"/>
</dbReference>
<proteinExistence type="predicted"/>
<dbReference type="Proteomes" id="UP000182192">
    <property type="component" value="Unassembled WGS sequence"/>
</dbReference>
<dbReference type="InterPro" id="IPR002508">
    <property type="entry name" value="MurNAc-LAA_cat"/>
</dbReference>
<dbReference type="CDD" id="cd02696">
    <property type="entry name" value="MurNAc-LAA"/>
    <property type="match status" value="1"/>
</dbReference>
<dbReference type="InterPro" id="IPR050695">
    <property type="entry name" value="N-acetylmuramoyl_amidase_3"/>
</dbReference>
<dbReference type="SMART" id="SM00646">
    <property type="entry name" value="Ami_3"/>
    <property type="match status" value="1"/>
</dbReference>
<dbReference type="PANTHER" id="PTHR30404">
    <property type="entry name" value="N-ACETYLMURAMOYL-L-ALANINE AMIDASE"/>
    <property type="match status" value="1"/>
</dbReference>
<evidence type="ECO:0000313" key="4">
    <source>
        <dbReference type="EMBL" id="SFB84246.1"/>
    </source>
</evidence>
<feature type="domain" description="MurNAc-LAA" evidence="3">
    <location>
        <begin position="133"/>
        <end position="236"/>
    </location>
</feature>
<dbReference type="EMBL" id="FOKQ01000004">
    <property type="protein sequence ID" value="SFB84246.1"/>
    <property type="molecule type" value="Genomic_DNA"/>
</dbReference>
<feature type="chain" id="PRO_5039289984" evidence="2">
    <location>
        <begin position="26"/>
        <end position="251"/>
    </location>
</feature>
<reference evidence="4 5" key="1">
    <citation type="submission" date="2016-10" db="EMBL/GenBank/DDBJ databases">
        <authorList>
            <person name="de Groot N.N."/>
        </authorList>
    </citation>
    <scope>NUCLEOTIDE SEQUENCE [LARGE SCALE GENOMIC DNA]</scope>
    <source>
        <strain evidence="4 5">AR67</strain>
    </source>
</reference>
<keyword evidence="2" id="KW-0732">Signal</keyword>
<evidence type="ECO:0000259" key="3">
    <source>
        <dbReference type="SMART" id="SM00646"/>
    </source>
</evidence>
<evidence type="ECO:0000313" key="5">
    <source>
        <dbReference type="Proteomes" id="UP000182192"/>
    </source>
</evidence>
<dbReference type="Gene3D" id="3.40.630.40">
    <property type="entry name" value="Zn-dependent exopeptidases"/>
    <property type="match status" value="1"/>
</dbReference>